<evidence type="ECO:0000313" key="3">
    <source>
        <dbReference type="EMBL" id="BAD47211.1"/>
    </source>
</evidence>
<organism evidence="3 4">
    <name type="scientific">Bacteroides fragilis (strain YCH46)</name>
    <dbReference type="NCBI Taxonomy" id="295405"/>
    <lineage>
        <taxon>Bacteria</taxon>
        <taxon>Pseudomonadati</taxon>
        <taxon>Bacteroidota</taxon>
        <taxon>Bacteroidia</taxon>
        <taxon>Bacteroidales</taxon>
        <taxon>Bacteroidaceae</taxon>
        <taxon>Bacteroides</taxon>
    </lineage>
</organism>
<evidence type="ECO:0008006" key="5">
    <source>
        <dbReference type="Google" id="ProtNLM"/>
    </source>
</evidence>
<sequence>MNGQSTDPSPKQAISPSGNDSPVAKASTFCNSKPASCTFPSFLTETRPISNSPISPIVIFAFFILYVFIAKVWLIPPTASEKD</sequence>
<dbReference type="KEGG" id="bfr:BF0462"/>
<name>Q64Z65_BACFR</name>
<dbReference type="Proteomes" id="UP000002197">
    <property type="component" value="Chromosome"/>
</dbReference>
<feature type="region of interest" description="Disordered" evidence="1">
    <location>
        <begin position="1"/>
        <end position="26"/>
    </location>
</feature>
<evidence type="ECO:0000256" key="2">
    <source>
        <dbReference type="SAM" id="Phobius"/>
    </source>
</evidence>
<feature type="transmembrane region" description="Helical" evidence="2">
    <location>
        <begin position="54"/>
        <end position="74"/>
    </location>
</feature>
<dbReference type="AlphaFoldDB" id="Q64Z65"/>
<dbReference type="EMBL" id="AP006841">
    <property type="protein sequence ID" value="BAD47211.1"/>
    <property type="molecule type" value="Genomic_DNA"/>
</dbReference>
<feature type="compositionally biased region" description="Polar residues" evidence="1">
    <location>
        <begin position="1"/>
        <end position="20"/>
    </location>
</feature>
<protein>
    <recommendedName>
        <fullName evidence="5">Transmembrane protein</fullName>
    </recommendedName>
</protein>
<evidence type="ECO:0000313" key="4">
    <source>
        <dbReference type="Proteomes" id="UP000002197"/>
    </source>
</evidence>
<dbReference type="HOGENOM" id="CLU_2535592_0_0_10"/>
<keyword evidence="2" id="KW-1133">Transmembrane helix</keyword>
<reference evidence="3 4" key="1">
    <citation type="journal article" date="2004" name="Proc. Natl. Acad. Sci. U.S.A.">
        <title>Genomic analysis of Bacteroides fragilis reveals extensive DNA inversions regulating cell surface adaptation.</title>
        <authorList>
            <person name="Kuwahara T."/>
            <person name="Yamashita A."/>
            <person name="Hirakawa H."/>
            <person name="Nakayama H."/>
            <person name="Toh H."/>
            <person name="Okada N."/>
            <person name="Kuhara S."/>
            <person name="Hattori M."/>
            <person name="Hayashi T."/>
            <person name="Ohnishi Y."/>
        </authorList>
    </citation>
    <scope>NUCLEOTIDE SEQUENCE [LARGE SCALE GENOMIC DNA]</scope>
    <source>
        <strain evidence="3 4">YCH46</strain>
    </source>
</reference>
<gene>
    <name evidence="3" type="ordered locus">BF0462</name>
</gene>
<proteinExistence type="predicted"/>
<evidence type="ECO:0000256" key="1">
    <source>
        <dbReference type="SAM" id="MobiDB-lite"/>
    </source>
</evidence>
<accession>Q64Z65</accession>
<keyword evidence="2" id="KW-0472">Membrane</keyword>
<keyword evidence="2" id="KW-0812">Transmembrane</keyword>